<dbReference type="InterPro" id="IPR004704">
    <property type="entry name" value="PTS_IID_man"/>
</dbReference>
<dbReference type="KEGG" id="das:Daes_0772"/>
<dbReference type="GO" id="GO:0016020">
    <property type="term" value="C:membrane"/>
    <property type="evidence" value="ECO:0007669"/>
    <property type="project" value="InterPro"/>
</dbReference>
<keyword evidence="1" id="KW-0812">Transmembrane</keyword>
<accession>E6VQR2</accession>
<dbReference type="PROSITE" id="PS51108">
    <property type="entry name" value="PTS_EIID"/>
    <property type="match status" value="1"/>
</dbReference>
<dbReference type="Pfam" id="PF03613">
    <property type="entry name" value="EIID-AGA"/>
    <property type="match status" value="1"/>
</dbReference>
<keyword evidence="1" id="KW-0472">Membrane</keyword>
<dbReference type="Proteomes" id="UP000002191">
    <property type="component" value="Chromosome"/>
</dbReference>
<sequence>MMKESSPASPREDTLVMAYLRSFMRCYMAGAGFNTRGMQNIGLVYAMQPGLSAIHTDPKKYRAALKRYVRHFQSHPFWMPCLVGIFLNVEKAVAAGRFPPAMLSKVKDTTAYTLSALGDSVFAGSLLIFWALLTICLLLSGQTAAPLTLGICFFIGLQVFRAYTFACGARQGFRFLERLKRWDLINWGRRIKYVNAGLLLWLWALIWPRPFDWWEWLAGTGALMLFARFVRTGLLSRVLAAAAFVAGIEVFPRFEQMIRGFLSL</sequence>
<keyword evidence="3" id="KW-1185">Reference proteome</keyword>
<dbReference type="GO" id="GO:0009401">
    <property type="term" value="P:phosphoenolpyruvate-dependent sugar phosphotransferase system"/>
    <property type="evidence" value="ECO:0007669"/>
    <property type="project" value="InterPro"/>
</dbReference>
<evidence type="ECO:0000256" key="1">
    <source>
        <dbReference type="SAM" id="Phobius"/>
    </source>
</evidence>
<feature type="transmembrane region" description="Helical" evidence="1">
    <location>
        <begin position="121"/>
        <end position="141"/>
    </location>
</feature>
<reference evidence="3" key="1">
    <citation type="submission" date="2010-12" db="EMBL/GenBank/DDBJ databases">
        <title>Complete sequence of Desulfovibrio aespoeensis Aspo-2.</title>
        <authorList>
            <consortium name="US DOE Joint Genome Institute"/>
            <person name="Lucas S."/>
            <person name="Copeland A."/>
            <person name="Lapidus A."/>
            <person name="Cheng J.-F."/>
            <person name="Goodwin L."/>
            <person name="Pitluck S."/>
            <person name="Chertkov O."/>
            <person name="Misra M."/>
            <person name="Detter J.C."/>
            <person name="Han C."/>
            <person name="Tapia R."/>
            <person name="Land M."/>
            <person name="Hauser L."/>
            <person name="Kyrpides N."/>
            <person name="Ivanova N."/>
            <person name="Ovchinnikova G."/>
            <person name="Pedersen K."/>
            <person name="Jagevall S."/>
            <person name="Hazen T."/>
            <person name="Woyke T."/>
        </authorList>
    </citation>
    <scope>NUCLEOTIDE SEQUENCE [LARGE SCALE GENOMIC DNA]</scope>
    <source>
        <strain evidence="3">ATCC 700646 / DSM 10631 / Aspo-2</strain>
    </source>
</reference>
<dbReference type="EMBL" id="CP002431">
    <property type="protein sequence ID" value="ADU61789.1"/>
    <property type="molecule type" value="Genomic_DNA"/>
</dbReference>
<organism evidence="2 3">
    <name type="scientific">Pseudodesulfovibrio aespoeensis (strain ATCC 700646 / DSM 10631 / Aspo-2)</name>
    <name type="common">Desulfovibrio aespoeensis</name>
    <dbReference type="NCBI Taxonomy" id="643562"/>
    <lineage>
        <taxon>Bacteria</taxon>
        <taxon>Pseudomonadati</taxon>
        <taxon>Thermodesulfobacteriota</taxon>
        <taxon>Desulfovibrionia</taxon>
        <taxon>Desulfovibrionales</taxon>
        <taxon>Desulfovibrionaceae</taxon>
    </lineage>
</organism>
<evidence type="ECO:0000313" key="2">
    <source>
        <dbReference type="EMBL" id="ADU61789.1"/>
    </source>
</evidence>
<evidence type="ECO:0000313" key="3">
    <source>
        <dbReference type="Proteomes" id="UP000002191"/>
    </source>
</evidence>
<gene>
    <name evidence="2" type="ordered locus">Daes_0772</name>
</gene>
<dbReference type="HOGENOM" id="CLU_076313_0_0_7"/>
<dbReference type="RefSeq" id="WP_013513720.1">
    <property type="nucleotide sequence ID" value="NC_014844.1"/>
</dbReference>
<proteinExistence type="predicted"/>
<dbReference type="STRING" id="643562.Daes_0772"/>
<dbReference type="AlphaFoldDB" id="E6VQR2"/>
<feature type="transmembrane region" description="Helical" evidence="1">
    <location>
        <begin position="190"/>
        <end position="207"/>
    </location>
</feature>
<feature type="transmembrane region" description="Helical" evidence="1">
    <location>
        <begin position="147"/>
        <end position="169"/>
    </location>
</feature>
<name>E6VQR2_PSEA9</name>
<reference evidence="2 3" key="2">
    <citation type="journal article" date="2014" name="Genome Announc.">
        <title>Complete Genome Sequence of the Subsurface, Mesophilic Sulfate-Reducing Bacterium Desulfovibrio aespoeensis Aspo-2.</title>
        <authorList>
            <person name="Pedersen K."/>
            <person name="Bengtsson A."/>
            <person name="Edlund J."/>
            <person name="Rabe L."/>
            <person name="Hazen T."/>
            <person name="Chakraborty R."/>
            <person name="Goodwin L."/>
            <person name="Shapiro N."/>
        </authorList>
    </citation>
    <scope>NUCLEOTIDE SEQUENCE [LARGE SCALE GENOMIC DNA]</scope>
    <source>
        <strain evidence="3">ATCC 700646 / DSM 10631 / Aspo-2</strain>
    </source>
</reference>
<dbReference type="eggNOG" id="COG3716">
    <property type="taxonomic scope" value="Bacteria"/>
</dbReference>
<keyword evidence="1" id="KW-1133">Transmembrane helix</keyword>
<protein>
    <submittedName>
        <fullName evidence="2">PTS system mannose/fructose/sorbose family IID component</fullName>
    </submittedName>
</protein>